<dbReference type="OrthoDB" id="9157352at2"/>
<keyword evidence="1" id="KW-0472">Membrane</keyword>
<dbReference type="AlphaFoldDB" id="A0A317MXD7"/>
<proteinExistence type="predicted"/>
<dbReference type="NCBIfam" id="TIGR02230">
    <property type="entry name" value="ATPase_gene1"/>
    <property type="match status" value="1"/>
</dbReference>
<organism evidence="2 3">
    <name type="scientific">Plasticicumulans acidivorans</name>
    <dbReference type="NCBI Taxonomy" id="886464"/>
    <lineage>
        <taxon>Bacteria</taxon>
        <taxon>Pseudomonadati</taxon>
        <taxon>Pseudomonadota</taxon>
        <taxon>Gammaproteobacteria</taxon>
        <taxon>Candidatus Competibacteraceae</taxon>
        <taxon>Plasticicumulans</taxon>
    </lineage>
</organism>
<evidence type="ECO:0000313" key="2">
    <source>
        <dbReference type="EMBL" id="PWV63400.1"/>
    </source>
</evidence>
<dbReference type="EMBL" id="QGTJ01000003">
    <property type="protein sequence ID" value="PWV63400.1"/>
    <property type="molecule type" value="Genomic_DNA"/>
</dbReference>
<dbReference type="InterPro" id="IPR032820">
    <property type="entry name" value="ATPase_put"/>
</dbReference>
<reference evidence="2 3" key="1">
    <citation type="submission" date="2018-05" db="EMBL/GenBank/DDBJ databases">
        <title>Genomic Encyclopedia of Type Strains, Phase IV (KMG-IV): sequencing the most valuable type-strain genomes for metagenomic binning, comparative biology and taxonomic classification.</title>
        <authorList>
            <person name="Goeker M."/>
        </authorList>
    </citation>
    <scope>NUCLEOTIDE SEQUENCE [LARGE SCALE GENOMIC DNA]</scope>
    <source>
        <strain evidence="2 3">DSM 23606</strain>
    </source>
</reference>
<accession>A0A317MXD7</accession>
<dbReference type="Pfam" id="PF09527">
    <property type="entry name" value="ATPase_gene1"/>
    <property type="match status" value="1"/>
</dbReference>
<protein>
    <submittedName>
        <fullName evidence="2">ATP synthase protein I</fullName>
    </submittedName>
</protein>
<evidence type="ECO:0000256" key="1">
    <source>
        <dbReference type="SAM" id="Phobius"/>
    </source>
</evidence>
<keyword evidence="3" id="KW-1185">Reference proteome</keyword>
<evidence type="ECO:0000313" key="3">
    <source>
        <dbReference type="Proteomes" id="UP000246569"/>
    </source>
</evidence>
<keyword evidence="1" id="KW-1133">Transmembrane helix</keyword>
<feature type="transmembrane region" description="Helical" evidence="1">
    <location>
        <begin position="70"/>
        <end position="92"/>
    </location>
</feature>
<dbReference type="RefSeq" id="WP_110017898.1">
    <property type="nucleotide sequence ID" value="NZ_QGTJ01000003.1"/>
</dbReference>
<comment type="caution">
    <text evidence="2">The sequence shown here is derived from an EMBL/GenBank/DDBJ whole genome shotgun (WGS) entry which is preliminary data.</text>
</comment>
<name>A0A317MXD7_9GAMM</name>
<sequence>MSQRPLPPRDRRIARDLGRDCRRRLRAQRRGAFHPWIGMVGAVGWMIALPTVAGALLGHWLDHRGVGGPASWTLTLLLAGLALGCLGGWQWLQRESHRDDESNDPPDDEARR</sequence>
<gene>
    <name evidence="2" type="ORF">C7443_103327</name>
</gene>
<feature type="transmembrane region" description="Helical" evidence="1">
    <location>
        <begin position="32"/>
        <end position="58"/>
    </location>
</feature>
<dbReference type="Proteomes" id="UP000246569">
    <property type="component" value="Unassembled WGS sequence"/>
</dbReference>
<keyword evidence="1" id="KW-0812">Transmembrane</keyword>
<dbReference type="InterPro" id="IPR011744">
    <property type="entry name" value="ATPase_gene1"/>
</dbReference>